<organism evidence="1 2">
    <name type="scientific">Flavobacterium limnosediminis JC2902</name>
    <dbReference type="NCBI Taxonomy" id="1341181"/>
    <lineage>
        <taxon>Bacteria</taxon>
        <taxon>Pseudomonadati</taxon>
        <taxon>Bacteroidota</taxon>
        <taxon>Flavobacteriia</taxon>
        <taxon>Flavobacteriales</taxon>
        <taxon>Flavobacteriaceae</taxon>
        <taxon>Flavobacterium</taxon>
    </lineage>
</organism>
<evidence type="ECO:0000313" key="2">
    <source>
        <dbReference type="Proteomes" id="UP000018004"/>
    </source>
</evidence>
<evidence type="ECO:0000313" key="1">
    <source>
        <dbReference type="EMBL" id="ESU29926.1"/>
    </source>
</evidence>
<dbReference type="EMBL" id="AVGG01000001">
    <property type="protein sequence ID" value="ESU29926.1"/>
    <property type="molecule type" value="Genomic_DNA"/>
</dbReference>
<dbReference type="Proteomes" id="UP000018004">
    <property type="component" value="Unassembled WGS sequence"/>
</dbReference>
<protein>
    <submittedName>
        <fullName evidence="1">Uncharacterized protein</fullName>
    </submittedName>
</protein>
<dbReference type="PATRIC" id="fig|1341181.4.peg.399"/>
<name>V6STF7_9FLAO</name>
<dbReference type="STRING" id="1341181.FLJC2902T_04070"/>
<reference evidence="1 2" key="1">
    <citation type="submission" date="2013-08" db="EMBL/GenBank/DDBJ databases">
        <title>Flavobacterium limnosediminis JC2902 genome sequencing.</title>
        <authorList>
            <person name="Lee K."/>
            <person name="Yi H."/>
            <person name="Park S."/>
            <person name="Chun J."/>
        </authorList>
    </citation>
    <scope>NUCLEOTIDE SEQUENCE [LARGE SCALE GENOMIC DNA]</scope>
    <source>
        <strain evidence="1 2">JC2902</strain>
    </source>
</reference>
<proteinExistence type="predicted"/>
<keyword evidence="2" id="KW-1185">Reference proteome</keyword>
<accession>V6STF7</accession>
<dbReference type="AlphaFoldDB" id="V6STF7"/>
<sequence length="42" mass="5120">MKLKVLEKNNYYPLGEIVKKVNSRVFGLMKQNFSIRWIRYSK</sequence>
<comment type="caution">
    <text evidence="1">The sequence shown here is derived from an EMBL/GenBank/DDBJ whole genome shotgun (WGS) entry which is preliminary data.</text>
</comment>
<gene>
    <name evidence="1" type="ORF">FLJC2902T_04070</name>
</gene>